<gene>
    <name evidence="3" type="ORF">K450DRAFT_262369</name>
</gene>
<dbReference type="InterPro" id="IPR004942">
    <property type="entry name" value="Roadblock/LAMTOR2_dom"/>
</dbReference>
<dbReference type="PANTHER" id="PTHR10779">
    <property type="entry name" value="DYNEIN LIGHT CHAIN ROADBLOCK"/>
    <property type="match status" value="1"/>
</dbReference>
<keyword evidence="4" id="KW-1185">Reference proteome</keyword>
<dbReference type="Proteomes" id="UP001206595">
    <property type="component" value="Unassembled WGS sequence"/>
</dbReference>
<dbReference type="AlphaFoldDB" id="A0AAD5E0Y3"/>
<comment type="similarity">
    <text evidence="1">Belongs to the GAMAD family.</text>
</comment>
<evidence type="ECO:0000313" key="3">
    <source>
        <dbReference type="EMBL" id="KAI8575318.1"/>
    </source>
</evidence>
<proteinExistence type="inferred from homology"/>
<evidence type="ECO:0000259" key="2">
    <source>
        <dbReference type="SMART" id="SM00960"/>
    </source>
</evidence>
<evidence type="ECO:0000313" key="4">
    <source>
        <dbReference type="Proteomes" id="UP001206595"/>
    </source>
</evidence>
<dbReference type="SUPFAM" id="SSF103196">
    <property type="entry name" value="Roadblock/LC7 domain"/>
    <property type="match status" value="1"/>
</dbReference>
<accession>A0AAD5E0Y3</accession>
<dbReference type="SMART" id="SM00960">
    <property type="entry name" value="Robl_LC7"/>
    <property type="match status" value="1"/>
</dbReference>
<dbReference type="Gene3D" id="3.30.450.30">
    <property type="entry name" value="Dynein light chain 2a, cytoplasmic"/>
    <property type="match status" value="1"/>
</dbReference>
<feature type="domain" description="Roadblock/LAMTOR2" evidence="2">
    <location>
        <begin position="65"/>
        <end position="153"/>
    </location>
</feature>
<evidence type="ECO:0000256" key="1">
    <source>
        <dbReference type="ARBA" id="ARBA00007191"/>
    </source>
</evidence>
<dbReference type="Pfam" id="PF03259">
    <property type="entry name" value="Robl_LC7"/>
    <property type="match status" value="1"/>
</dbReference>
<reference evidence="3" key="1">
    <citation type="submission" date="2021-06" db="EMBL/GenBank/DDBJ databases">
        <authorList>
            <consortium name="DOE Joint Genome Institute"/>
            <person name="Mondo S.J."/>
            <person name="Amses K.R."/>
            <person name="Simmons D.R."/>
            <person name="Longcore J.E."/>
            <person name="Seto K."/>
            <person name="Alves G.H."/>
            <person name="Bonds A.E."/>
            <person name="Quandt C.A."/>
            <person name="Davis W.J."/>
            <person name="Chang Y."/>
            <person name="Letcher P.M."/>
            <person name="Powell M.J."/>
            <person name="Kuo A."/>
            <person name="Labutti K."/>
            <person name="Pangilinan J."/>
            <person name="Andreopoulos W."/>
            <person name="Tritt A."/>
            <person name="Riley R."/>
            <person name="Hundley H."/>
            <person name="Johnson J."/>
            <person name="Lipzen A."/>
            <person name="Barry K."/>
            <person name="Berbee M.L."/>
            <person name="Buchler N.E."/>
            <person name="Grigoriev I.V."/>
            <person name="Spatafora J.W."/>
            <person name="Stajich J.E."/>
            <person name="James T.Y."/>
        </authorList>
    </citation>
    <scope>NUCLEOTIDE SEQUENCE</scope>
    <source>
        <strain evidence="3">AG</strain>
    </source>
</reference>
<protein>
    <recommendedName>
        <fullName evidence="2">Roadblock/LAMTOR2 domain-containing protein</fullName>
    </recommendedName>
</protein>
<dbReference type="GeneID" id="75917813"/>
<sequence length="157" mass="17986">MQRAITAIVWKNKRPTGAMRLTMNLSIVKLLHLIGHACKCIFLISKTRTSRARTLQLYPDTMSDVDETIKRLSTRKGVEGIVILNDEGLTIRSTLDADLTKKYATYVYPLVGKSRTSVSEIDPENELTFLRIRTKKHELMISPDKEYTMIVVQNHHE</sequence>
<organism evidence="3 4">
    <name type="scientific">Umbelopsis ramanniana AG</name>
    <dbReference type="NCBI Taxonomy" id="1314678"/>
    <lineage>
        <taxon>Eukaryota</taxon>
        <taxon>Fungi</taxon>
        <taxon>Fungi incertae sedis</taxon>
        <taxon>Mucoromycota</taxon>
        <taxon>Mucoromycotina</taxon>
        <taxon>Umbelopsidomycetes</taxon>
        <taxon>Umbelopsidales</taxon>
        <taxon>Umbelopsidaceae</taxon>
        <taxon>Umbelopsis</taxon>
    </lineage>
</organism>
<dbReference type="RefSeq" id="XP_051440322.1">
    <property type="nucleotide sequence ID" value="XM_051592470.1"/>
</dbReference>
<dbReference type="FunFam" id="3.30.450.30:FF:000009">
    <property type="entry name" value="Dynein light chain roadblock"/>
    <property type="match status" value="1"/>
</dbReference>
<dbReference type="EMBL" id="MU620987">
    <property type="protein sequence ID" value="KAI8575318.1"/>
    <property type="molecule type" value="Genomic_DNA"/>
</dbReference>
<comment type="caution">
    <text evidence="3">The sequence shown here is derived from an EMBL/GenBank/DDBJ whole genome shotgun (WGS) entry which is preliminary data.</text>
</comment>
<reference evidence="3" key="2">
    <citation type="journal article" date="2022" name="Proc. Natl. Acad. Sci. U.S.A.">
        <title>Diploid-dominant life cycles characterize the early evolution of Fungi.</title>
        <authorList>
            <person name="Amses K.R."/>
            <person name="Simmons D.R."/>
            <person name="Longcore J.E."/>
            <person name="Mondo S.J."/>
            <person name="Seto K."/>
            <person name="Jeronimo G.H."/>
            <person name="Bonds A.E."/>
            <person name="Quandt C.A."/>
            <person name="Davis W.J."/>
            <person name="Chang Y."/>
            <person name="Federici B.A."/>
            <person name="Kuo A."/>
            <person name="LaButti K."/>
            <person name="Pangilinan J."/>
            <person name="Andreopoulos W."/>
            <person name="Tritt A."/>
            <person name="Riley R."/>
            <person name="Hundley H."/>
            <person name="Johnson J."/>
            <person name="Lipzen A."/>
            <person name="Barry K."/>
            <person name="Lang B.F."/>
            <person name="Cuomo C.A."/>
            <person name="Buchler N.E."/>
            <person name="Grigoriev I.V."/>
            <person name="Spatafora J.W."/>
            <person name="Stajich J.E."/>
            <person name="James T.Y."/>
        </authorList>
    </citation>
    <scope>NUCLEOTIDE SEQUENCE</scope>
    <source>
        <strain evidence="3">AG</strain>
    </source>
</reference>
<name>A0AAD5E0Y3_UMBRA</name>